<proteinExistence type="predicted"/>
<keyword evidence="2" id="KW-1185">Reference proteome</keyword>
<reference evidence="1 2" key="1">
    <citation type="submission" date="2018-12" db="EMBL/GenBank/DDBJ databases">
        <authorList>
            <person name="Yang E."/>
        </authorList>
    </citation>
    <scope>NUCLEOTIDE SEQUENCE [LARGE SCALE GENOMIC DNA]</scope>
    <source>
        <strain evidence="1 2">SOD</strain>
    </source>
</reference>
<evidence type="ECO:0000313" key="1">
    <source>
        <dbReference type="EMBL" id="RSZ58863.1"/>
    </source>
</evidence>
<gene>
    <name evidence="1" type="ORF">EJB06_11000</name>
</gene>
<organism evidence="1 2">
    <name type="scientific">Massilia atriviolacea</name>
    <dbReference type="NCBI Taxonomy" id="2495579"/>
    <lineage>
        <taxon>Bacteria</taxon>
        <taxon>Pseudomonadati</taxon>
        <taxon>Pseudomonadota</taxon>
        <taxon>Betaproteobacteria</taxon>
        <taxon>Burkholderiales</taxon>
        <taxon>Oxalobacteraceae</taxon>
        <taxon>Telluria group</taxon>
        <taxon>Massilia</taxon>
    </lineage>
</organism>
<dbReference type="Proteomes" id="UP000278085">
    <property type="component" value="Unassembled WGS sequence"/>
</dbReference>
<sequence>MSVVKFLAKRYTGRSTMSRVVFLLRTCPQVEQFSDQYSFDDLYGNDLTGLSYIRSFLHGAHLTTLLNLKDSNSSSPLRTGYAYVDVVELMDGKRYRYTGQIEEPALVRGNIDELKKVEGVNLVKLRGVWLNLSDQYELDDPYGSDLVSEG</sequence>
<protein>
    <submittedName>
        <fullName evidence="1">Uncharacterized protein</fullName>
    </submittedName>
</protein>
<dbReference type="OrthoDB" id="8862546at2"/>
<dbReference type="AlphaFoldDB" id="A0A430HMY2"/>
<evidence type="ECO:0000313" key="2">
    <source>
        <dbReference type="Proteomes" id="UP000278085"/>
    </source>
</evidence>
<dbReference type="RefSeq" id="WP_126074069.1">
    <property type="nucleotide sequence ID" value="NZ_CP051166.1"/>
</dbReference>
<dbReference type="EMBL" id="RXLQ01000005">
    <property type="protein sequence ID" value="RSZ58863.1"/>
    <property type="molecule type" value="Genomic_DNA"/>
</dbReference>
<comment type="caution">
    <text evidence="1">The sequence shown here is derived from an EMBL/GenBank/DDBJ whole genome shotgun (WGS) entry which is preliminary data.</text>
</comment>
<accession>A0A430HMY2</accession>
<name>A0A430HMY2_9BURK</name>